<reference evidence="1 2" key="1">
    <citation type="journal article" date="2019" name="Nat. Ecol. Evol.">
        <title>Megaphylogeny resolves global patterns of mushroom evolution.</title>
        <authorList>
            <person name="Varga T."/>
            <person name="Krizsan K."/>
            <person name="Foldi C."/>
            <person name="Dima B."/>
            <person name="Sanchez-Garcia M."/>
            <person name="Sanchez-Ramirez S."/>
            <person name="Szollosi G.J."/>
            <person name="Szarkandi J.G."/>
            <person name="Papp V."/>
            <person name="Albert L."/>
            <person name="Andreopoulos W."/>
            <person name="Angelini C."/>
            <person name="Antonin V."/>
            <person name="Barry K.W."/>
            <person name="Bougher N.L."/>
            <person name="Buchanan P."/>
            <person name="Buyck B."/>
            <person name="Bense V."/>
            <person name="Catcheside P."/>
            <person name="Chovatia M."/>
            <person name="Cooper J."/>
            <person name="Damon W."/>
            <person name="Desjardin D."/>
            <person name="Finy P."/>
            <person name="Geml J."/>
            <person name="Haridas S."/>
            <person name="Hughes K."/>
            <person name="Justo A."/>
            <person name="Karasinski D."/>
            <person name="Kautmanova I."/>
            <person name="Kiss B."/>
            <person name="Kocsube S."/>
            <person name="Kotiranta H."/>
            <person name="LaButti K.M."/>
            <person name="Lechner B.E."/>
            <person name="Liimatainen K."/>
            <person name="Lipzen A."/>
            <person name="Lukacs Z."/>
            <person name="Mihaltcheva S."/>
            <person name="Morgado L.N."/>
            <person name="Niskanen T."/>
            <person name="Noordeloos M.E."/>
            <person name="Ohm R.A."/>
            <person name="Ortiz-Santana B."/>
            <person name="Ovrebo C."/>
            <person name="Racz N."/>
            <person name="Riley R."/>
            <person name="Savchenko A."/>
            <person name="Shiryaev A."/>
            <person name="Soop K."/>
            <person name="Spirin V."/>
            <person name="Szebenyi C."/>
            <person name="Tomsovsky M."/>
            <person name="Tulloss R.E."/>
            <person name="Uehling J."/>
            <person name="Grigoriev I.V."/>
            <person name="Vagvolgyi C."/>
            <person name="Papp T."/>
            <person name="Martin F.M."/>
            <person name="Miettinen O."/>
            <person name="Hibbett D.S."/>
            <person name="Nagy L.G."/>
        </authorList>
    </citation>
    <scope>NUCLEOTIDE SEQUENCE [LARGE SCALE GENOMIC DNA]</scope>
    <source>
        <strain evidence="1 2">CBS 962.96</strain>
    </source>
</reference>
<evidence type="ECO:0000313" key="1">
    <source>
        <dbReference type="EMBL" id="THU79235.1"/>
    </source>
</evidence>
<evidence type="ECO:0000313" key="2">
    <source>
        <dbReference type="Proteomes" id="UP000297245"/>
    </source>
</evidence>
<accession>A0A4V4HBG3</accession>
<feature type="non-terminal residue" evidence="1">
    <location>
        <position position="158"/>
    </location>
</feature>
<dbReference type="InterPro" id="IPR036397">
    <property type="entry name" value="RNaseH_sf"/>
</dbReference>
<dbReference type="GO" id="GO:0003676">
    <property type="term" value="F:nucleic acid binding"/>
    <property type="evidence" value="ECO:0007669"/>
    <property type="project" value="InterPro"/>
</dbReference>
<gene>
    <name evidence="1" type="ORF">K435DRAFT_555794</name>
</gene>
<dbReference type="InterPro" id="IPR012337">
    <property type="entry name" value="RNaseH-like_sf"/>
</dbReference>
<proteinExistence type="predicted"/>
<protein>
    <submittedName>
        <fullName evidence="1">Uncharacterized protein</fullName>
    </submittedName>
</protein>
<name>A0A4V4HBG3_DENBC</name>
<dbReference type="AlphaFoldDB" id="A0A4V4HBG3"/>
<dbReference type="SUPFAM" id="SSF53098">
    <property type="entry name" value="Ribonuclease H-like"/>
    <property type="match status" value="1"/>
</dbReference>
<dbReference type="EMBL" id="ML180056">
    <property type="protein sequence ID" value="THU79235.1"/>
    <property type="molecule type" value="Genomic_DNA"/>
</dbReference>
<keyword evidence="2" id="KW-1185">Reference proteome</keyword>
<feature type="non-terminal residue" evidence="1">
    <location>
        <position position="1"/>
    </location>
</feature>
<dbReference type="OrthoDB" id="2880209at2759"/>
<organism evidence="1 2">
    <name type="scientific">Dendrothele bispora (strain CBS 962.96)</name>
    <dbReference type="NCBI Taxonomy" id="1314807"/>
    <lineage>
        <taxon>Eukaryota</taxon>
        <taxon>Fungi</taxon>
        <taxon>Dikarya</taxon>
        <taxon>Basidiomycota</taxon>
        <taxon>Agaricomycotina</taxon>
        <taxon>Agaricomycetes</taxon>
        <taxon>Agaricomycetidae</taxon>
        <taxon>Agaricales</taxon>
        <taxon>Agaricales incertae sedis</taxon>
        <taxon>Dendrothele</taxon>
    </lineage>
</organism>
<sequence>PRFLPSDTLLDCLYIDTINSIPVGKENALAHLYGFTVPSRSQSPLRVFTAGTCSNQLSTLVKAGAGIFFGPGSKFNIAARVPGPSLSSERAYTFAVWQAIRDFPGNRPLIVYTSPYFINALTIHSERNSKIKWSGANGDIFKNIVICIQRRESWLHFA</sequence>
<dbReference type="Proteomes" id="UP000297245">
    <property type="component" value="Unassembled WGS sequence"/>
</dbReference>
<dbReference type="Gene3D" id="3.30.420.10">
    <property type="entry name" value="Ribonuclease H-like superfamily/Ribonuclease H"/>
    <property type="match status" value="1"/>
</dbReference>